<dbReference type="InterPro" id="IPR052894">
    <property type="entry name" value="AsmA-related"/>
</dbReference>
<name>A0ABT3Q900_9PROT</name>
<dbReference type="RefSeq" id="WP_166122454.1">
    <property type="nucleotide sequence ID" value="NZ_JAPIUX010000013.1"/>
</dbReference>
<dbReference type="Proteomes" id="UP001526446">
    <property type="component" value="Unassembled WGS sequence"/>
</dbReference>
<keyword evidence="2" id="KW-1185">Reference proteome</keyword>
<dbReference type="EMBL" id="JAPIUX010000013">
    <property type="protein sequence ID" value="MCX2561721.1"/>
    <property type="molecule type" value="Genomic_DNA"/>
</dbReference>
<dbReference type="PANTHER" id="PTHR30441:SF8">
    <property type="entry name" value="DUF748 DOMAIN-CONTAINING PROTEIN"/>
    <property type="match status" value="1"/>
</dbReference>
<evidence type="ECO:0000313" key="1">
    <source>
        <dbReference type="EMBL" id="MCX2561721.1"/>
    </source>
</evidence>
<comment type="caution">
    <text evidence="1">The sequence shown here is derived from an EMBL/GenBank/DDBJ whole genome shotgun (WGS) entry which is preliminary data.</text>
</comment>
<evidence type="ECO:0000313" key="2">
    <source>
        <dbReference type="Proteomes" id="UP001526446"/>
    </source>
</evidence>
<sequence length="415" mass="43675">MQPFSVLRQTRTPYGMVLEAKSGDMTLTFNGTAADPLNVDGVKGAFTVSSPTSRPLMQIAGMPAQAEIGMQMSGQFEHAGDVWSMMQGKGAVKDNPMTFSLMRLVEGAHGKPDHVTADIAFSQLDLNEFLSGQKKAAPGGADIPLSVDRAPDPLIDVRLSAKTLSYNALRFSGATFSASVMPGVVAVDALAFDYLGANMKASGKVEAAEKGAAHVTAAVAVSGADIEKLRRIAGLAPLPLQGQVDMQMTADATQKTLNSAVSAADVEAAVSMTKGSLDRKVIGLASADLRMLFNKPKGMTPVACFLGVVSAHAGVGQALPLRIRTGDGTLAANARFDLNRKWFDLIFSTQASTTGRFALDIPVQVSGSFGSPKVRPARWSADGRAMLAQTDRLNALPAGVRQFAMRNACYRPTGR</sequence>
<protein>
    <recommendedName>
        <fullName evidence="3">AsmA-like C-terminal domain-containing protein</fullName>
    </recommendedName>
</protein>
<reference evidence="1 2" key="1">
    <citation type="submission" date="2022-11" db="EMBL/GenBank/DDBJ databases">
        <title>Genome sequencing of Acetobacter type strain.</title>
        <authorList>
            <person name="Heo J."/>
            <person name="Lee D."/>
            <person name="Han B.-H."/>
            <person name="Hong S.-B."/>
            <person name="Kwon S.-W."/>
        </authorList>
    </citation>
    <scope>NUCLEOTIDE SEQUENCE [LARGE SCALE GENOMIC DNA]</scope>
    <source>
        <strain evidence="1 2">KACC 21251</strain>
    </source>
</reference>
<gene>
    <name evidence="1" type="ORF">OQ252_09975</name>
</gene>
<evidence type="ECO:0008006" key="3">
    <source>
        <dbReference type="Google" id="ProtNLM"/>
    </source>
</evidence>
<organism evidence="1 2">
    <name type="scientific">Acetobacter farinalis</name>
    <dbReference type="NCBI Taxonomy" id="1260984"/>
    <lineage>
        <taxon>Bacteria</taxon>
        <taxon>Pseudomonadati</taxon>
        <taxon>Pseudomonadota</taxon>
        <taxon>Alphaproteobacteria</taxon>
        <taxon>Acetobacterales</taxon>
        <taxon>Acetobacteraceae</taxon>
        <taxon>Acetobacter</taxon>
    </lineage>
</organism>
<accession>A0ABT3Q900</accession>
<proteinExistence type="predicted"/>
<dbReference type="PANTHER" id="PTHR30441">
    <property type="entry name" value="DUF748 DOMAIN-CONTAINING PROTEIN"/>
    <property type="match status" value="1"/>
</dbReference>